<evidence type="ECO:0000313" key="1">
    <source>
        <dbReference type="EMBL" id="PWI28662.1"/>
    </source>
</evidence>
<dbReference type="InterPro" id="IPR004347">
    <property type="entry name" value="Pup_ligase/deamidase"/>
</dbReference>
<dbReference type="GO" id="GO:0016874">
    <property type="term" value="F:ligase activity"/>
    <property type="evidence" value="ECO:0007669"/>
    <property type="project" value="UniProtKB-KW"/>
</dbReference>
<dbReference type="PANTHER" id="PTHR42307">
    <property type="entry name" value="PUP DEAMIDASE/DEPUPYLASE"/>
    <property type="match status" value="1"/>
</dbReference>
<protein>
    <submittedName>
        <fullName evidence="1">Pup--protein ligase</fullName>
    </submittedName>
</protein>
<sequence>MRLRLRPKGRAVSLDNVAANRIVGLETEYGLAYSARSGRAPEVDDVAKHLFQPVIDWGRATSVFLPNGSRLYLDVGSHPEIATAECSLLSEVLEQDRAGARTLERLAQIAQDAWEDSPHPGTIHLLRNNVDSAGNAFGCHENYMIPRKLGAARLAHTLIPFLVTRPLICGAGHIRLIDDRPRYVLSPRARHMWEAVSSGSTRSRPMINTRDEPHADAAKHRRLHVIVGDTNVSEASTLVKIASTWLVLDWIEAGGRSELGEIDQPVDSLRAVSDDADGHTMLTFDTGRRMSAVDVQDYFYEQAAAHAQRNGAIERDPLMRTALDLWRQTLDAWHAEDLTSVATTLDFEAKRRLLDRYAQRRGVDWDDASVRRLELAYHELAQPHAASLQEKLETSGLLERITTPDAVETARVRPPHTTRALSRGALIAASHASGASYKADWMTFRLSDVTETKVLMPDPLEAASSAASELISTLPGSHKGTEPEASAAAIIDAVFSSLDEDSMVPGGL</sequence>
<organism evidence="1 2">
    <name type="scientific">Pseudoglutamicibacter cumminsii</name>
    <dbReference type="NCBI Taxonomy" id="156979"/>
    <lineage>
        <taxon>Bacteria</taxon>
        <taxon>Bacillati</taxon>
        <taxon>Actinomycetota</taxon>
        <taxon>Actinomycetes</taxon>
        <taxon>Micrococcales</taxon>
        <taxon>Micrococcaceae</taxon>
        <taxon>Pseudoglutamicibacter</taxon>
    </lineage>
</organism>
<gene>
    <name evidence="1" type="ORF">CAY35_00950</name>
</gene>
<evidence type="ECO:0000313" key="2">
    <source>
        <dbReference type="Proteomes" id="UP000245514"/>
    </source>
</evidence>
<name>A0ABX5LCR2_9MICC</name>
<dbReference type="Pfam" id="PF03136">
    <property type="entry name" value="Pup_ligase"/>
    <property type="match status" value="1"/>
</dbReference>
<dbReference type="Proteomes" id="UP000245514">
    <property type="component" value="Unassembled WGS sequence"/>
</dbReference>
<accession>A0ABX5LCR2</accession>
<proteinExistence type="predicted"/>
<dbReference type="PANTHER" id="PTHR42307:SF3">
    <property type="entry name" value="PUP--PROTEIN LIGASE"/>
    <property type="match status" value="1"/>
</dbReference>
<keyword evidence="2" id="KW-1185">Reference proteome</keyword>
<keyword evidence="1" id="KW-0436">Ligase</keyword>
<dbReference type="EMBL" id="QFWG01000001">
    <property type="protein sequence ID" value="PWI28662.1"/>
    <property type="molecule type" value="Genomic_DNA"/>
</dbReference>
<reference evidence="1 2" key="1">
    <citation type="submission" date="2018-05" db="EMBL/GenBank/DDBJ databases">
        <title>Draft Genome Sequence of Arthrobacter cumminsii IME1328, Isolated from a Patient Who Suffered from Foot Ulcers in China.</title>
        <authorList>
            <person name="Li M."/>
            <person name="Jiang Z."/>
            <person name="Sun Q."/>
            <person name="Tong Y."/>
        </authorList>
    </citation>
    <scope>NUCLEOTIDE SEQUENCE [LARGE SCALE GENOMIC DNA]</scope>
    <source>
        <strain evidence="1 2">IME1328</strain>
    </source>
</reference>
<comment type="caution">
    <text evidence="1">The sequence shown here is derived from an EMBL/GenBank/DDBJ whole genome shotgun (WGS) entry which is preliminary data.</text>
</comment>